<proteinExistence type="predicted"/>
<dbReference type="AlphaFoldDB" id="A0AAV7KW62"/>
<gene>
    <name evidence="2" type="ORF">NDU88_002462</name>
</gene>
<sequence>MWKLKKQPCRLSRSHMQRKYSSGSQELLGSPQHLNSLPATAQDAPHPSQAQLQGVQTRAEHGSDLPKAVDRGCGARSLIVTTVQSDWLRDQGSNVDNEGTKEERECGENDESDQGLHKGDLTARDTGWWRGKSREAISTEDEMKNWCEEWWMLLKYVQNLATTQESCGSA</sequence>
<feature type="compositionally biased region" description="Polar residues" evidence="1">
    <location>
        <begin position="88"/>
        <end position="97"/>
    </location>
</feature>
<evidence type="ECO:0000313" key="3">
    <source>
        <dbReference type="Proteomes" id="UP001066276"/>
    </source>
</evidence>
<feature type="compositionally biased region" description="Polar residues" evidence="1">
    <location>
        <begin position="19"/>
        <end position="39"/>
    </location>
</feature>
<feature type="compositionally biased region" description="Basic and acidic residues" evidence="1">
    <location>
        <begin position="98"/>
        <end position="107"/>
    </location>
</feature>
<organism evidence="2 3">
    <name type="scientific">Pleurodeles waltl</name>
    <name type="common">Iberian ribbed newt</name>
    <dbReference type="NCBI Taxonomy" id="8319"/>
    <lineage>
        <taxon>Eukaryota</taxon>
        <taxon>Metazoa</taxon>
        <taxon>Chordata</taxon>
        <taxon>Craniata</taxon>
        <taxon>Vertebrata</taxon>
        <taxon>Euteleostomi</taxon>
        <taxon>Amphibia</taxon>
        <taxon>Batrachia</taxon>
        <taxon>Caudata</taxon>
        <taxon>Salamandroidea</taxon>
        <taxon>Salamandridae</taxon>
        <taxon>Pleurodelinae</taxon>
        <taxon>Pleurodeles</taxon>
    </lineage>
</organism>
<keyword evidence="3" id="KW-1185">Reference proteome</keyword>
<feature type="compositionally biased region" description="Basic and acidic residues" evidence="1">
    <location>
        <begin position="114"/>
        <end position="123"/>
    </location>
</feature>
<feature type="region of interest" description="Disordered" evidence="1">
    <location>
        <begin position="88"/>
        <end position="124"/>
    </location>
</feature>
<feature type="compositionally biased region" description="Basic and acidic residues" evidence="1">
    <location>
        <begin position="58"/>
        <end position="70"/>
    </location>
</feature>
<accession>A0AAV7KW62</accession>
<feature type="compositionally biased region" description="Basic residues" evidence="1">
    <location>
        <begin position="1"/>
        <end position="18"/>
    </location>
</feature>
<name>A0AAV7KW62_PLEWA</name>
<protein>
    <submittedName>
        <fullName evidence="2">Uncharacterized protein</fullName>
    </submittedName>
</protein>
<feature type="region of interest" description="Disordered" evidence="1">
    <location>
        <begin position="1"/>
        <end position="70"/>
    </location>
</feature>
<evidence type="ECO:0000256" key="1">
    <source>
        <dbReference type="SAM" id="MobiDB-lite"/>
    </source>
</evidence>
<reference evidence="2" key="1">
    <citation type="journal article" date="2022" name="bioRxiv">
        <title>Sequencing and chromosome-scale assembly of the giantPleurodeles waltlgenome.</title>
        <authorList>
            <person name="Brown T."/>
            <person name="Elewa A."/>
            <person name="Iarovenko S."/>
            <person name="Subramanian E."/>
            <person name="Araus A.J."/>
            <person name="Petzold A."/>
            <person name="Susuki M."/>
            <person name="Suzuki K.-i.T."/>
            <person name="Hayashi T."/>
            <person name="Toyoda A."/>
            <person name="Oliveira C."/>
            <person name="Osipova E."/>
            <person name="Leigh N.D."/>
            <person name="Simon A."/>
            <person name="Yun M.H."/>
        </authorList>
    </citation>
    <scope>NUCLEOTIDE SEQUENCE</scope>
    <source>
        <strain evidence="2">20211129_DDA</strain>
        <tissue evidence="2">Liver</tissue>
    </source>
</reference>
<dbReference type="Proteomes" id="UP001066276">
    <property type="component" value="Chromosome 12"/>
</dbReference>
<evidence type="ECO:0000313" key="2">
    <source>
        <dbReference type="EMBL" id="KAJ1082294.1"/>
    </source>
</evidence>
<comment type="caution">
    <text evidence="2">The sequence shown here is derived from an EMBL/GenBank/DDBJ whole genome shotgun (WGS) entry which is preliminary data.</text>
</comment>
<dbReference type="EMBL" id="JANPWB010000016">
    <property type="protein sequence ID" value="KAJ1082294.1"/>
    <property type="molecule type" value="Genomic_DNA"/>
</dbReference>